<accession>A0A6M3ZXA1</accession>
<proteinExistence type="predicted"/>
<protein>
    <submittedName>
        <fullName evidence="1">Uncharacterized protein</fullName>
    </submittedName>
</protein>
<gene>
    <name evidence="1" type="ORF">C798_24705</name>
</gene>
<reference evidence="1 2" key="1">
    <citation type="journal article" date="2012" name="J. Bacteriol.">
        <title>Genome sequence of the pathogenic Herbaspirillum seropedicae strain Os34, isolated from rice roots.</title>
        <authorList>
            <person name="Ye W."/>
            <person name="Ye S."/>
            <person name="Liu J."/>
            <person name="Chang S."/>
            <person name="Chen M."/>
            <person name="Zhu B."/>
            <person name="Guo L."/>
            <person name="An Q."/>
        </authorList>
    </citation>
    <scope>NUCLEOTIDE SEQUENCE [LARGE SCALE GENOMIC DNA]</scope>
    <source>
        <strain evidence="1 2">Os34</strain>
    </source>
</reference>
<evidence type="ECO:0000313" key="2">
    <source>
        <dbReference type="Proteomes" id="UP000501648"/>
    </source>
</evidence>
<dbReference type="Proteomes" id="UP000501648">
    <property type="component" value="Chromosome"/>
</dbReference>
<dbReference type="EMBL" id="CP008956">
    <property type="protein sequence ID" value="QJQ03315.1"/>
    <property type="molecule type" value="Genomic_DNA"/>
</dbReference>
<name>A0A6M3ZXA1_9BURK</name>
<sequence length="131" mass="14773">MMTLGADQFAERDMTFILISMNGIKIDAVKHRENGDRRADSKILKTIFFLHLPDAANHLYSAWHRHPYLFLAAENRFTLCSALLVAMHFHHLGNTGDGIAKFLDPDGASRLLLTPSPRRCVFPARATLRDA</sequence>
<dbReference type="AlphaFoldDB" id="A0A6M3ZXA1"/>
<evidence type="ECO:0000313" key="1">
    <source>
        <dbReference type="EMBL" id="QJQ03315.1"/>
    </source>
</evidence>
<dbReference type="RefSeq" id="WP_017449779.1">
    <property type="nucleotide sequence ID" value="NZ_CP008956.1"/>
</dbReference>
<organism evidence="1 2">
    <name type="scientific">Herbaspirillum rubrisubalbicans Os34</name>
    <dbReference type="NCBI Taxonomy" id="1235827"/>
    <lineage>
        <taxon>Bacteria</taxon>
        <taxon>Pseudomonadati</taxon>
        <taxon>Pseudomonadota</taxon>
        <taxon>Betaproteobacteria</taxon>
        <taxon>Burkholderiales</taxon>
        <taxon>Oxalobacteraceae</taxon>
        <taxon>Herbaspirillum</taxon>
    </lineage>
</organism>